<evidence type="ECO:0000313" key="5">
    <source>
        <dbReference type="Proteomes" id="UP001215598"/>
    </source>
</evidence>
<sequence>MAQKKIAGLRHHLLLILFLVTLTLYSMVGPQRKGIAIRIPCLFPDCPRTFKSTHGRTMHCNTTHINSTTIAQPIFELTRPSSPDGDFNFDPGNTPPRSSASPSPPPSLDSPPRSQAQKIYHQKMNGVPCEHTGAPIPPDSPPPPRSTVPTDDWSPFEDEVQFKTADFLFRRVEMSQGNIDYLLELWGLSLMKHGDLGPYDNYQQLYTAIDSIGVGDAPWKCLKTAADPRADAPDWARQEYEIWYRDPDVVIRNMLDNPDFDGEFDTTPYIELDHDGQRRWSDFMSGNFSWKHCDEIIRADPSCAGSMYVPTILGADKTTVSVATGNVEYHPLYQSIGNIRNPVRRAHRNGVVPIAFFAIPKTERKYDNDPAFRKFKRQLYHASLSAILSTLKPGMTKPVVRRCPDGHFQRIIYDLGPFIADYPEQVPLAGTVQNWCPKCTALPSNLDGEAGRRSHSHTDTLMDEFGPKILWDEYGIDADIVPFTYDFPRADIHELLSSDLLHQVIKGTFKDHLVSWVEDYLNIVHPPAEANSILDEIDRRIAATPQFPCLRRFKHGRRFKQWTGDDSKALMKIYLPAVKEFIPSEMVKCFSSFLDFCYVVRRPDFNESSLDAVDAAIQRFHINREVFRDTGVRDGFSLPRQHSLVHYRPNIELFGAPGGLCSSITESRHITAVKKPWRRSSRYNALGQMLVTIQRLGKLAAARADFVARGMVAPDRMPAPSADKASSADDDDGGEVDDERVEGNVILARRRERGYPSSPTGLANHIKVPAFPRFLRAFLHNQLHPDSSSEPSTSDSESESDFDDPTLVIDSPLSVFHSAVATFYSPSDPSGIRGMRRERIRSTPRWRKTGPRRDCAFVVEDQNADGFRGMTWYNKIGRGPDEDTGMWMVRPDLRNTRARDPVMSVVHLDSVLRGAHLIPVFGSRYLPRGFRHTWSLDAFEAFFVNKYIDAHANEIAF</sequence>
<accession>A0AAD7NU85</accession>
<dbReference type="EMBL" id="JARKIB010000010">
    <property type="protein sequence ID" value="KAJ7775374.1"/>
    <property type="molecule type" value="Genomic_DNA"/>
</dbReference>
<comment type="caution">
    <text evidence="4">The sequence shown here is derived from an EMBL/GenBank/DDBJ whole genome shotgun (WGS) entry which is preliminary data.</text>
</comment>
<name>A0AAD7NU85_9AGAR</name>
<feature type="compositionally biased region" description="Acidic residues" evidence="1">
    <location>
        <begin position="728"/>
        <end position="740"/>
    </location>
</feature>
<dbReference type="Pfam" id="PF18759">
    <property type="entry name" value="Plavaka"/>
    <property type="match status" value="1"/>
</dbReference>
<feature type="compositionally biased region" description="Low complexity" evidence="1">
    <location>
        <begin position="785"/>
        <end position="795"/>
    </location>
</feature>
<feature type="region of interest" description="Disordered" evidence="1">
    <location>
        <begin position="783"/>
        <end position="804"/>
    </location>
</feature>
<dbReference type="Proteomes" id="UP001215598">
    <property type="component" value="Unassembled WGS sequence"/>
</dbReference>
<feature type="region of interest" description="Disordered" evidence="1">
    <location>
        <begin position="80"/>
        <end position="154"/>
    </location>
</feature>
<keyword evidence="5" id="KW-1185">Reference proteome</keyword>
<proteinExistence type="predicted"/>
<dbReference type="InterPro" id="IPR013087">
    <property type="entry name" value="Znf_C2H2_type"/>
</dbReference>
<feature type="chain" id="PRO_5041900394" description="C2H2-type domain-containing protein" evidence="2">
    <location>
        <begin position="31"/>
        <end position="957"/>
    </location>
</feature>
<evidence type="ECO:0000259" key="3">
    <source>
        <dbReference type="PROSITE" id="PS00028"/>
    </source>
</evidence>
<feature type="region of interest" description="Disordered" evidence="1">
    <location>
        <begin position="714"/>
        <end position="761"/>
    </location>
</feature>
<evidence type="ECO:0000256" key="1">
    <source>
        <dbReference type="SAM" id="MobiDB-lite"/>
    </source>
</evidence>
<protein>
    <recommendedName>
        <fullName evidence="3">C2H2-type domain-containing protein</fullName>
    </recommendedName>
</protein>
<reference evidence="4" key="1">
    <citation type="submission" date="2023-03" db="EMBL/GenBank/DDBJ databases">
        <title>Massive genome expansion in bonnet fungi (Mycena s.s.) driven by repeated elements and novel gene families across ecological guilds.</title>
        <authorList>
            <consortium name="Lawrence Berkeley National Laboratory"/>
            <person name="Harder C.B."/>
            <person name="Miyauchi S."/>
            <person name="Viragh M."/>
            <person name="Kuo A."/>
            <person name="Thoen E."/>
            <person name="Andreopoulos B."/>
            <person name="Lu D."/>
            <person name="Skrede I."/>
            <person name="Drula E."/>
            <person name="Henrissat B."/>
            <person name="Morin E."/>
            <person name="Kohler A."/>
            <person name="Barry K."/>
            <person name="LaButti K."/>
            <person name="Morin E."/>
            <person name="Salamov A."/>
            <person name="Lipzen A."/>
            <person name="Mereny Z."/>
            <person name="Hegedus B."/>
            <person name="Baldrian P."/>
            <person name="Stursova M."/>
            <person name="Weitz H."/>
            <person name="Taylor A."/>
            <person name="Grigoriev I.V."/>
            <person name="Nagy L.G."/>
            <person name="Martin F."/>
            <person name="Kauserud H."/>
        </authorList>
    </citation>
    <scope>NUCLEOTIDE SEQUENCE</scope>
    <source>
        <strain evidence="4">CBHHK182m</strain>
    </source>
</reference>
<organism evidence="4 5">
    <name type="scientific">Mycena metata</name>
    <dbReference type="NCBI Taxonomy" id="1033252"/>
    <lineage>
        <taxon>Eukaryota</taxon>
        <taxon>Fungi</taxon>
        <taxon>Dikarya</taxon>
        <taxon>Basidiomycota</taxon>
        <taxon>Agaricomycotina</taxon>
        <taxon>Agaricomycetes</taxon>
        <taxon>Agaricomycetidae</taxon>
        <taxon>Agaricales</taxon>
        <taxon>Marasmiineae</taxon>
        <taxon>Mycenaceae</taxon>
        <taxon>Mycena</taxon>
    </lineage>
</organism>
<keyword evidence="2" id="KW-0732">Signal</keyword>
<dbReference type="AlphaFoldDB" id="A0AAD7NU85"/>
<dbReference type="PROSITE" id="PS00028">
    <property type="entry name" value="ZINC_FINGER_C2H2_1"/>
    <property type="match status" value="1"/>
</dbReference>
<gene>
    <name evidence="4" type="ORF">B0H16DRAFT_1659809</name>
</gene>
<feature type="compositionally biased region" description="Pro residues" evidence="1">
    <location>
        <begin position="135"/>
        <end position="146"/>
    </location>
</feature>
<feature type="signal peptide" evidence="2">
    <location>
        <begin position="1"/>
        <end position="30"/>
    </location>
</feature>
<dbReference type="InterPro" id="IPR041078">
    <property type="entry name" value="Plavaka"/>
</dbReference>
<evidence type="ECO:0000313" key="4">
    <source>
        <dbReference type="EMBL" id="KAJ7775374.1"/>
    </source>
</evidence>
<feature type="domain" description="C2H2-type" evidence="3">
    <location>
        <begin position="41"/>
        <end position="64"/>
    </location>
</feature>
<evidence type="ECO:0000256" key="2">
    <source>
        <dbReference type="SAM" id="SignalP"/>
    </source>
</evidence>